<dbReference type="Proteomes" id="UP000076881">
    <property type="component" value="Unassembled WGS sequence"/>
</dbReference>
<feature type="region of interest" description="Disordered" evidence="3">
    <location>
        <begin position="421"/>
        <end position="455"/>
    </location>
</feature>
<sequence>MNVTFGKSDSSAAAPKQIRFVHNQGQPPSKRRRINAARRKTRCDGERPTCSTCSKNGHKCLGYPEETKRDGPDAGDQPADDHEHETAAVASSSTAHHSRPDPPAGAEPGRPYQKTDRDAGDRDSTTLAHVDARSRQSPAQQHLTAPPHATTSMATTIMATPPSLAQATPTGLEPSPSITSSHPPPTASTDDLADSPTALRRAQNASNRIPYFRYFGPTAIVPGFKQMVVSVRDRRLSASGGGSHPGTSPLSTNSAVFAASSAGNSDALDDLPLYDPSAPGPVHPLLIHLVEIFFTHVGCNFPFLKKEKALRHIREKRVEPILVDSICALAARFSDSPSLTGGNDKMPRTERGHVFAQRAKQATVDTFACPSVEAVQACLLMAYEGFGANQDSALWMYLGLAIRMALDLGLQKRVGIKYQGEKDPWNTQQRSRGTNDSESPEDRRRDDGDLSETGQRELEQERIDTFWAVFVLDRIISSGTGRPVTLRDDDFELPFPEASNDPNTGWPTLFPVLVQIVHLYGRVSDVLNNIHHVEDLTQDRWSKLNEMERQLTRLYKNWGHRLQFNVNNFKHYLRDGQGNIFILLHLWFHALFINLHQPTVLMAFGELRSELQLLPDSRELSMSSAKTICDILSFADLIDPKSFIGNPFTSQPIYIAAGAFLMESSANASEGPSREPSPPPSAADRKSAAASAATAARGRSSRHSLLASAATQNYQRCYNSLQEINGYWGGIKYILTALDQKSKGTRDVETYTTEEYESTKSLMLPPPLQASIGDQLSRLNNQGSPIPPGAFAWSFSGTANSPNSNFTAMYQAVHSSGGGLQITGGPSRAPSSASRPPPSAVSREEGSTPPGNMIYDPIRPTQTSTMFPPAVPQPNLSALRHSPHQGGGSRLAPNGLRFDGGINDESKIFAPPHPTYTPTSQHSNPYETAAVPGGYSVSPPAAAAVDGSRSSSNMYSSMTQQQHQQFGTWGGGPMMGQMDGITFNSQDINVEELGLQQDLMNGSWLDLTTDMLGLFESPGMHNHGS</sequence>
<dbReference type="STRING" id="1081108.A0A168I0V7"/>
<feature type="compositionally biased region" description="Basic and acidic residues" evidence="3">
    <location>
        <begin position="113"/>
        <end position="125"/>
    </location>
</feature>
<feature type="region of interest" description="Disordered" evidence="3">
    <location>
        <begin position="1"/>
        <end position="125"/>
    </location>
</feature>
<feature type="region of interest" description="Disordered" evidence="3">
    <location>
        <begin position="817"/>
        <end position="855"/>
    </location>
</feature>
<dbReference type="InterPro" id="IPR036864">
    <property type="entry name" value="Zn2-C6_fun-type_DNA-bd_sf"/>
</dbReference>
<dbReference type="GO" id="GO:0008270">
    <property type="term" value="F:zinc ion binding"/>
    <property type="evidence" value="ECO:0007669"/>
    <property type="project" value="InterPro"/>
</dbReference>
<dbReference type="AlphaFoldDB" id="A0A168I0V7"/>
<feature type="compositionally biased region" description="Polar residues" evidence="3">
    <location>
        <begin position="425"/>
        <end position="437"/>
    </location>
</feature>
<dbReference type="SUPFAM" id="SSF57701">
    <property type="entry name" value="Zn2/Cys6 DNA-binding domain"/>
    <property type="match status" value="1"/>
</dbReference>
<dbReference type="CDD" id="cd12148">
    <property type="entry name" value="fungal_TF_MHR"/>
    <property type="match status" value="1"/>
</dbReference>
<keyword evidence="7" id="KW-1185">Reference proteome</keyword>
<evidence type="ECO:0000313" key="7">
    <source>
        <dbReference type="Proteomes" id="UP000076881"/>
    </source>
</evidence>
<feature type="region of interest" description="Disordered" evidence="3">
    <location>
        <begin position="163"/>
        <end position="193"/>
    </location>
</feature>
<evidence type="ECO:0000313" key="6">
    <source>
        <dbReference type="EMBL" id="OAA78577.1"/>
    </source>
</evidence>
<evidence type="ECO:0000259" key="5">
    <source>
        <dbReference type="SMART" id="SM00906"/>
    </source>
</evidence>
<dbReference type="EMBL" id="AZHF01000003">
    <property type="protein sequence ID" value="OAA78577.1"/>
    <property type="molecule type" value="Genomic_DNA"/>
</dbReference>
<name>A0A168I0V7_CORDF</name>
<feature type="compositionally biased region" description="Low complexity" evidence="3">
    <location>
        <begin position="688"/>
        <end position="697"/>
    </location>
</feature>
<protein>
    <submittedName>
        <fullName evidence="6">Fungal specific transcription factor</fullName>
    </submittedName>
</protein>
<dbReference type="Pfam" id="PF00172">
    <property type="entry name" value="Zn_clus"/>
    <property type="match status" value="1"/>
</dbReference>
<dbReference type="GO" id="GO:0000981">
    <property type="term" value="F:DNA-binding transcription factor activity, RNA polymerase II-specific"/>
    <property type="evidence" value="ECO:0007669"/>
    <property type="project" value="InterPro"/>
</dbReference>
<evidence type="ECO:0000256" key="2">
    <source>
        <dbReference type="ARBA" id="ARBA00023242"/>
    </source>
</evidence>
<dbReference type="CDD" id="cd00067">
    <property type="entry name" value="GAL4"/>
    <property type="match status" value="1"/>
</dbReference>
<dbReference type="PANTHER" id="PTHR47783:SF1">
    <property type="entry name" value="ZN(II)2CYS6 TRANSCRIPTION FACTOR (EUROFUNG)"/>
    <property type="match status" value="1"/>
</dbReference>
<dbReference type="SMART" id="SM00906">
    <property type="entry name" value="Fungal_trans"/>
    <property type="match status" value="1"/>
</dbReference>
<dbReference type="InterPro" id="IPR007219">
    <property type="entry name" value="XnlR_reg_dom"/>
</dbReference>
<organism evidence="6 7">
    <name type="scientific">Akanthomyces lecanii RCEF 1005</name>
    <dbReference type="NCBI Taxonomy" id="1081108"/>
    <lineage>
        <taxon>Eukaryota</taxon>
        <taxon>Fungi</taxon>
        <taxon>Dikarya</taxon>
        <taxon>Ascomycota</taxon>
        <taxon>Pezizomycotina</taxon>
        <taxon>Sordariomycetes</taxon>
        <taxon>Hypocreomycetidae</taxon>
        <taxon>Hypocreales</taxon>
        <taxon>Cordycipitaceae</taxon>
        <taxon>Akanthomyces</taxon>
        <taxon>Cordyceps confragosa</taxon>
    </lineage>
</organism>
<dbReference type="GO" id="GO:0003677">
    <property type="term" value="F:DNA binding"/>
    <property type="evidence" value="ECO:0007669"/>
    <property type="project" value="InterPro"/>
</dbReference>
<keyword evidence="2" id="KW-0539">Nucleus</keyword>
<accession>A0A168I0V7</accession>
<dbReference type="Pfam" id="PF04082">
    <property type="entry name" value="Fungal_trans"/>
    <property type="match status" value="1"/>
</dbReference>
<evidence type="ECO:0000259" key="4">
    <source>
        <dbReference type="SMART" id="SM00066"/>
    </source>
</evidence>
<feature type="domain" description="Zn(2)-C6 fungal-type" evidence="4">
    <location>
        <begin position="32"/>
        <end position="71"/>
    </location>
</feature>
<evidence type="ECO:0000256" key="1">
    <source>
        <dbReference type="ARBA" id="ARBA00022723"/>
    </source>
</evidence>
<keyword evidence="1" id="KW-0479">Metal-binding</keyword>
<gene>
    <name evidence="6" type="ORF">LEL_05400</name>
</gene>
<feature type="region of interest" description="Disordered" evidence="3">
    <location>
        <begin position="666"/>
        <end position="697"/>
    </location>
</feature>
<dbReference type="InterPro" id="IPR001138">
    <property type="entry name" value="Zn2Cys6_DnaBD"/>
</dbReference>
<feature type="domain" description="Xylanolytic transcriptional activator regulatory" evidence="5">
    <location>
        <begin position="394"/>
        <end position="502"/>
    </location>
</feature>
<feature type="compositionally biased region" description="Basic and acidic residues" evidence="3">
    <location>
        <begin position="440"/>
        <end position="455"/>
    </location>
</feature>
<feature type="compositionally biased region" description="Polar residues" evidence="3">
    <location>
        <begin position="1"/>
        <end position="11"/>
    </location>
</feature>
<comment type="caution">
    <text evidence="6">The sequence shown here is derived from an EMBL/GenBank/DDBJ whole genome shotgun (WGS) entry which is preliminary data.</text>
</comment>
<feature type="compositionally biased region" description="Basic residues" evidence="3">
    <location>
        <begin position="29"/>
        <end position="41"/>
    </location>
</feature>
<evidence type="ECO:0000256" key="3">
    <source>
        <dbReference type="SAM" id="MobiDB-lite"/>
    </source>
</evidence>
<dbReference type="GO" id="GO:0006351">
    <property type="term" value="P:DNA-templated transcription"/>
    <property type="evidence" value="ECO:0007669"/>
    <property type="project" value="InterPro"/>
</dbReference>
<proteinExistence type="predicted"/>
<dbReference type="Gene3D" id="4.10.240.10">
    <property type="entry name" value="Zn(2)-C6 fungal-type DNA-binding domain"/>
    <property type="match status" value="1"/>
</dbReference>
<reference evidence="6 7" key="1">
    <citation type="journal article" date="2016" name="Genome Biol. Evol.">
        <title>Divergent and convergent evolution of fungal pathogenicity.</title>
        <authorList>
            <person name="Shang Y."/>
            <person name="Xiao G."/>
            <person name="Zheng P."/>
            <person name="Cen K."/>
            <person name="Zhan S."/>
            <person name="Wang C."/>
        </authorList>
    </citation>
    <scope>NUCLEOTIDE SEQUENCE [LARGE SCALE GENOMIC DNA]</scope>
    <source>
        <strain evidence="6 7">RCEF 1005</strain>
    </source>
</reference>
<dbReference type="OrthoDB" id="2354469at2759"/>
<dbReference type="PANTHER" id="PTHR47783">
    <property type="entry name" value="ZN(II)2CYS6 TRANSCRIPTION FACTOR (EUROFUNG)-RELATED"/>
    <property type="match status" value="1"/>
</dbReference>
<dbReference type="SMART" id="SM00066">
    <property type="entry name" value="GAL4"/>
    <property type="match status" value="1"/>
</dbReference>